<dbReference type="RefSeq" id="WP_350344050.1">
    <property type="nucleotide sequence ID" value="NZ_CP158367.1"/>
</dbReference>
<evidence type="ECO:0000256" key="10">
    <source>
        <dbReference type="SAM" id="Phobius"/>
    </source>
</evidence>
<feature type="transmembrane region" description="Helical" evidence="10">
    <location>
        <begin position="264"/>
        <end position="283"/>
    </location>
</feature>
<evidence type="ECO:0000256" key="3">
    <source>
        <dbReference type="ARBA" id="ARBA00022448"/>
    </source>
</evidence>
<keyword evidence="3" id="KW-0813">Transport</keyword>
<comment type="subcellular location">
    <subcellularLocation>
        <location evidence="1">Cell membrane</location>
        <topology evidence="1">Multi-pass membrane protein</topology>
    </subcellularLocation>
</comment>
<keyword evidence="7 10" id="KW-1133">Transmembrane helix</keyword>
<dbReference type="GO" id="GO:0033214">
    <property type="term" value="P:siderophore-iron import into cell"/>
    <property type="evidence" value="ECO:0007669"/>
    <property type="project" value="TreeGrafter"/>
</dbReference>
<dbReference type="PANTHER" id="PTHR30472">
    <property type="entry name" value="FERRIC ENTEROBACTIN TRANSPORT SYSTEM PERMEASE PROTEIN"/>
    <property type="match status" value="1"/>
</dbReference>
<dbReference type="GO" id="GO:0022857">
    <property type="term" value="F:transmembrane transporter activity"/>
    <property type="evidence" value="ECO:0007669"/>
    <property type="project" value="InterPro"/>
</dbReference>
<protein>
    <submittedName>
        <fullName evidence="11">Iron chelate uptake ABC transporter family permease subunit</fullName>
    </submittedName>
</protein>
<dbReference type="Gene3D" id="1.10.3470.10">
    <property type="entry name" value="ABC transporter involved in vitamin B12 uptake, BtuC"/>
    <property type="match status" value="1"/>
</dbReference>
<keyword evidence="9 10" id="KW-0472">Membrane</keyword>
<evidence type="ECO:0000256" key="4">
    <source>
        <dbReference type="ARBA" id="ARBA00022475"/>
    </source>
</evidence>
<sequence length="316" mass="35103">MDHKKKILLLGTILLIITLLYLCLDLNANSWRYALSRRIPRVFAILLTGGGIAFSSVVFQTITNNRILTPSVLGLDSLYLFTQTLVVFILGSNSFILLSAEMNFVVSVSAMVGFSTILYVLFFKKQRENIYYLLLIGIIFSTLFSSLASFMQMLIDPNEFHIVQDRMFASFNNVNTDLLTISFFIFIAAGIYTFPLIKQLDVLSLGRDHAINLGVNYDKVIKRLLIVIVILVAVSTALVGPITFLGILVANLAREILTTYKHKYIISMAVIISGLALIGGQLVSERILNLGVPISVIVNFAGGIYFIYLLLKGKTV</sequence>
<evidence type="ECO:0000256" key="6">
    <source>
        <dbReference type="ARBA" id="ARBA00022692"/>
    </source>
</evidence>
<feature type="transmembrane region" description="Helical" evidence="10">
    <location>
        <begin position="224"/>
        <end position="252"/>
    </location>
</feature>
<keyword evidence="5" id="KW-0406">Ion transport</keyword>
<feature type="transmembrane region" description="Helical" evidence="10">
    <location>
        <begin position="290"/>
        <end position="311"/>
    </location>
</feature>
<dbReference type="SUPFAM" id="SSF81345">
    <property type="entry name" value="ABC transporter involved in vitamin B12 uptake, BtuC"/>
    <property type="match status" value="1"/>
</dbReference>
<dbReference type="InterPro" id="IPR000522">
    <property type="entry name" value="ABC_transptr_permease_BtuC"/>
</dbReference>
<evidence type="ECO:0000313" key="11">
    <source>
        <dbReference type="EMBL" id="XBX75305.1"/>
    </source>
</evidence>
<comment type="similarity">
    <text evidence="2">Belongs to the binding-protein-dependent transport system permease family. FecCD subfamily.</text>
</comment>
<reference evidence="11" key="2">
    <citation type="submission" date="2024-06" db="EMBL/GenBank/DDBJ databases">
        <authorList>
            <person name="Petrova K.O."/>
            <person name="Toshchakov S.V."/>
            <person name="Boltjanskaja Y.V."/>
            <person name="Kevbrin V."/>
        </authorList>
    </citation>
    <scope>NUCLEOTIDE SEQUENCE</scope>
    <source>
        <strain evidence="11">Z-910T</strain>
    </source>
</reference>
<evidence type="ECO:0000256" key="1">
    <source>
        <dbReference type="ARBA" id="ARBA00004651"/>
    </source>
</evidence>
<dbReference type="InterPro" id="IPR037294">
    <property type="entry name" value="ABC_BtuC-like"/>
</dbReference>
<dbReference type="GO" id="GO:0005886">
    <property type="term" value="C:plasma membrane"/>
    <property type="evidence" value="ECO:0007669"/>
    <property type="project" value="UniProtKB-SubCell"/>
</dbReference>
<evidence type="ECO:0000256" key="2">
    <source>
        <dbReference type="ARBA" id="ARBA00007935"/>
    </source>
</evidence>
<evidence type="ECO:0000256" key="9">
    <source>
        <dbReference type="ARBA" id="ARBA00023136"/>
    </source>
</evidence>
<dbReference type="CDD" id="cd06550">
    <property type="entry name" value="TM_ABC_iron-siderophores_like"/>
    <property type="match status" value="1"/>
</dbReference>
<name>A0AAU7VML9_9FIRM</name>
<keyword evidence="4" id="KW-1003">Cell membrane</keyword>
<proteinExistence type="inferred from homology"/>
<feature type="transmembrane region" description="Helical" evidence="10">
    <location>
        <begin position="104"/>
        <end position="123"/>
    </location>
</feature>
<evidence type="ECO:0000256" key="5">
    <source>
        <dbReference type="ARBA" id="ARBA00022496"/>
    </source>
</evidence>
<keyword evidence="6 10" id="KW-0812">Transmembrane</keyword>
<dbReference type="Pfam" id="PF01032">
    <property type="entry name" value="FecCD"/>
    <property type="match status" value="1"/>
</dbReference>
<evidence type="ECO:0000256" key="8">
    <source>
        <dbReference type="ARBA" id="ARBA00023004"/>
    </source>
</evidence>
<feature type="transmembrane region" description="Helical" evidence="10">
    <location>
        <begin position="178"/>
        <end position="197"/>
    </location>
</feature>
<feature type="transmembrane region" description="Helical" evidence="10">
    <location>
        <begin position="7"/>
        <end position="27"/>
    </location>
</feature>
<accession>A0AAU7VML9</accession>
<reference evidence="11" key="1">
    <citation type="journal article" date="2013" name="Extremophiles">
        <title>Proteinivorax tanatarense gen. nov., sp. nov., an anaerobic, haloalkaliphilic, proteolytic bacterium isolated from a decaying algal bloom, and proposal of Proteinivoraceae fam. nov.</title>
        <authorList>
            <person name="Kevbrin V."/>
            <person name="Boltyanskaya Y."/>
            <person name="Zhilina T."/>
            <person name="Kolganova T."/>
            <person name="Lavrentjeva E."/>
            <person name="Kuznetsov B."/>
        </authorList>
    </citation>
    <scope>NUCLEOTIDE SEQUENCE</scope>
    <source>
        <strain evidence="11">Z-910T</strain>
    </source>
</reference>
<keyword evidence="8" id="KW-0408">Iron</keyword>
<gene>
    <name evidence="11" type="ORF">PRVXT_000421</name>
</gene>
<dbReference type="PANTHER" id="PTHR30472:SF19">
    <property type="entry name" value="PETROBACTIN IMPORT SYSTEM PERMEASE PROTEIN YCLO"/>
    <property type="match status" value="1"/>
</dbReference>
<keyword evidence="5" id="KW-0410">Iron transport</keyword>
<dbReference type="AlphaFoldDB" id="A0AAU7VML9"/>
<dbReference type="EMBL" id="CP158367">
    <property type="protein sequence ID" value="XBX75305.1"/>
    <property type="molecule type" value="Genomic_DNA"/>
</dbReference>
<feature type="transmembrane region" description="Helical" evidence="10">
    <location>
        <begin position="39"/>
        <end position="58"/>
    </location>
</feature>
<feature type="transmembrane region" description="Helical" evidence="10">
    <location>
        <begin position="130"/>
        <end position="155"/>
    </location>
</feature>
<organism evidence="11">
    <name type="scientific">Proteinivorax tanatarense</name>
    <dbReference type="NCBI Taxonomy" id="1260629"/>
    <lineage>
        <taxon>Bacteria</taxon>
        <taxon>Bacillati</taxon>
        <taxon>Bacillota</taxon>
        <taxon>Clostridia</taxon>
        <taxon>Eubacteriales</taxon>
        <taxon>Proteinivoracaceae</taxon>
        <taxon>Proteinivorax</taxon>
    </lineage>
</organism>
<dbReference type="FunFam" id="1.10.3470.10:FF:000004">
    <property type="entry name" value="Iron compound ABC transporter, permease"/>
    <property type="match status" value="1"/>
</dbReference>
<feature type="transmembrane region" description="Helical" evidence="10">
    <location>
        <begin position="78"/>
        <end position="98"/>
    </location>
</feature>
<evidence type="ECO:0000256" key="7">
    <source>
        <dbReference type="ARBA" id="ARBA00022989"/>
    </source>
</evidence>